<keyword evidence="10" id="KW-1185">Reference proteome</keyword>
<evidence type="ECO:0000256" key="6">
    <source>
        <dbReference type="ARBA" id="ARBA00023136"/>
    </source>
</evidence>
<comment type="subcellular location">
    <subcellularLocation>
        <location evidence="1">Membrane</location>
        <topology evidence="1">Single-pass type I membrane protein</topology>
    </subcellularLocation>
</comment>
<evidence type="ECO:0000256" key="3">
    <source>
        <dbReference type="ARBA" id="ARBA00022692"/>
    </source>
</evidence>
<name>A0ABQ6N5A6_9STRA</name>
<feature type="region of interest" description="Disordered" evidence="7">
    <location>
        <begin position="35"/>
        <end position="59"/>
    </location>
</feature>
<proteinExistence type="inferred from homology"/>
<evidence type="ECO:0000313" key="10">
    <source>
        <dbReference type="Proteomes" id="UP001165060"/>
    </source>
</evidence>
<keyword evidence="3" id="KW-0812">Transmembrane</keyword>
<protein>
    <recommendedName>
        <fullName evidence="8">GOLD domain-containing protein</fullName>
    </recommendedName>
</protein>
<evidence type="ECO:0000256" key="2">
    <source>
        <dbReference type="ARBA" id="ARBA00007104"/>
    </source>
</evidence>
<evidence type="ECO:0000259" key="8">
    <source>
        <dbReference type="SMART" id="SM01190"/>
    </source>
</evidence>
<dbReference type="InterPro" id="IPR009038">
    <property type="entry name" value="GOLD_dom"/>
</dbReference>
<evidence type="ECO:0000256" key="1">
    <source>
        <dbReference type="ARBA" id="ARBA00004479"/>
    </source>
</evidence>
<dbReference type="SMART" id="SM01190">
    <property type="entry name" value="EMP24_GP25L"/>
    <property type="match status" value="1"/>
</dbReference>
<comment type="similarity">
    <text evidence="2">Belongs to the EMP24/GP25L family.</text>
</comment>
<dbReference type="EMBL" id="BRYB01000937">
    <property type="protein sequence ID" value="GMI40467.1"/>
    <property type="molecule type" value="Genomic_DNA"/>
</dbReference>
<dbReference type="Pfam" id="PF01105">
    <property type="entry name" value="EMP24_GP25L"/>
    <property type="match status" value="1"/>
</dbReference>
<evidence type="ECO:0000313" key="9">
    <source>
        <dbReference type="EMBL" id="GMI40467.1"/>
    </source>
</evidence>
<evidence type="ECO:0000256" key="5">
    <source>
        <dbReference type="ARBA" id="ARBA00022989"/>
    </source>
</evidence>
<feature type="compositionally biased region" description="Gly residues" evidence="7">
    <location>
        <begin position="46"/>
        <end position="57"/>
    </location>
</feature>
<dbReference type="PANTHER" id="PTHR22811">
    <property type="entry name" value="TRANSMEMBRANE EMP24 DOMAIN-CONTAINING PROTEIN"/>
    <property type="match status" value="1"/>
</dbReference>
<keyword evidence="4" id="KW-0732">Signal</keyword>
<gene>
    <name evidence="9" type="ORF">TeGR_g10817</name>
</gene>
<keyword evidence="5" id="KW-1133">Transmembrane helix</keyword>
<reference evidence="9 10" key="1">
    <citation type="journal article" date="2023" name="Commun. Biol.">
        <title>Genome analysis of Parmales, the sister group of diatoms, reveals the evolutionary specialization of diatoms from phago-mixotrophs to photoautotrophs.</title>
        <authorList>
            <person name="Ban H."/>
            <person name="Sato S."/>
            <person name="Yoshikawa S."/>
            <person name="Yamada K."/>
            <person name="Nakamura Y."/>
            <person name="Ichinomiya M."/>
            <person name="Sato N."/>
            <person name="Blanc-Mathieu R."/>
            <person name="Endo H."/>
            <person name="Kuwata A."/>
            <person name="Ogata H."/>
        </authorList>
    </citation>
    <scope>NUCLEOTIDE SEQUENCE [LARGE SCALE GENOMIC DNA]</scope>
</reference>
<feature type="domain" description="GOLD" evidence="8">
    <location>
        <begin position="27"/>
        <end position="207"/>
    </location>
</feature>
<comment type="caution">
    <text evidence="9">The sequence shown here is derived from an EMBL/GenBank/DDBJ whole genome shotgun (WGS) entry which is preliminary data.</text>
</comment>
<sequence length="212" mass="22446">MHPPPSPSWRLAGNFDVLSGSPDPVTAVLLQLAPGEQAPPTNGKPGMWGSGAGGAGEGAPPEVLWQSGVASGEGTFALPPPDPAASYSLCVQNGAGRFGVYPDERGEAPGKGDGRHRKVGLALAADEGGAAAGDAPDVGPAKEKAVRLLESVRTLTDHQSYMRQRASDHRDLVEVTNSRVVNWRIGEGVFLLLMAGWQMWNLKRFFEQKRML</sequence>
<dbReference type="Proteomes" id="UP001165060">
    <property type="component" value="Unassembled WGS sequence"/>
</dbReference>
<evidence type="ECO:0000256" key="7">
    <source>
        <dbReference type="SAM" id="MobiDB-lite"/>
    </source>
</evidence>
<accession>A0ABQ6N5A6</accession>
<organism evidence="9 10">
    <name type="scientific">Tetraparma gracilis</name>
    <dbReference type="NCBI Taxonomy" id="2962635"/>
    <lineage>
        <taxon>Eukaryota</taxon>
        <taxon>Sar</taxon>
        <taxon>Stramenopiles</taxon>
        <taxon>Ochrophyta</taxon>
        <taxon>Bolidophyceae</taxon>
        <taxon>Parmales</taxon>
        <taxon>Triparmaceae</taxon>
        <taxon>Tetraparma</taxon>
    </lineage>
</organism>
<evidence type="ECO:0000256" key="4">
    <source>
        <dbReference type="ARBA" id="ARBA00022729"/>
    </source>
</evidence>
<dbReference type="InterPro" id="IPR015720">
    <property type="entry name" value="Emp24-like"/>
</dbReference>
<keyword evidence="6" id="KW-0472">Membrane</keyword>